<evidence type="ECO:0000259" key="2">
    <source>
        <dbReference type="Pfam" id="PF00561"/>
    </source>
</evidence>
<comment type="caution">
    <text evidence="3">The sequence shown here is derived from an EMBL/GenBank/DDBJ whole genome shotgun (WGS) entry which is preliminary data.</text>
</comment>
<evidence type="ECO:0000313" key="4">
    <source>
        <dbReference type="Proteomes" id="UP000261174"/>
    </source>
</evidence>
<accession>A0A3E1P684</accession>
<evidence type="ECO:0000313" key="3">
    <source>
        <dbReference type="EMBL" id="RFM35644.1"/>
    </source>
</evidence>
<proteinExistence type="predicted"/>
<sequence length="333" mass="37201">MLIRSILTAVLLSAAILPGRAQEIPALDAELTTFQYPYPVHNISLQIQGQQVHMAYMDLQPAKPNGKTIMLLHGKNFPAAYWDSTAAGLSKSGYRVIMPDQVGFGKSSKPAHLQYSFQLLAQNTKALLDTLHLSKVAVLGHSMGGMLATRFTLMYPDVVEKLILEDPIGLEDWKVKVPYQSVDKWYQGELSQDFEKIKKYQLDGYYGGQWKPAYEKWAVVLAGWAKGPDAKRVAWNNALTYDMIFTQPVFYEFENIKVPTLLIIGLKDRTALGKANAPEEVRKTLGNYPVLGPQISKRIPDCKLVTIPDVGHLPHIQAFQQFIQPVLAFLSGS</sequence>
<evidence type="ECO:0000256" key="1">
    <source>
        <dbReference type="SAM" id="SignalP"/>
    </source>
</evidence>
<dbReference type="GO" id="GO:0016020">
    <property type="term" value="C:membrane"/>
    <property type="evidence" value="ECO:0007669"/>
    <property type="project" value="TreeGrafter"/>
</dbReference>
<dbReference type="AlphaFoldDB" id="A0A3E1P684"/>
<organism evidence="3 4">
    <name type="scientific">Chitinophaga silvisoli</name>
    <dbReference type="NCBI Taxonomy" id="2291814"/>
    <lineage>
        <taxon>Bacteria</taxon>
        <taxon>Pseudomonadati</taxon>
        <taxon>Bacteroidota</taxon>
        <taxon>Chitinophagia</taxon>
        <taxon>Chitinophagales</taxon>
        <taxon>Chitinophagaceae</taxon>
        <taxon>Chitinophaga</taxon>
    </lineage>
</organism>
<protein>
    <submittedName>
        <fullName evidence="3">Alpha/beta hydrolase</fullName>
    </submittedName>
</protein>
<keyword evidence="4" id="KW-1185">Reference proteome</keyword>
<dbReference type="PANTHER" id="PTHR43798">
    <property type="entry name" value="MONOACYLGLYCEROL LIPASE"/>
    <property type="match status" value="1"/>
</dbReference>
<dbReference type="PRINTS" id="PR00111">
    <property type="entry name" value="ABHYDROLASE"/>
</dbReference>
<dbReference type="RefSeq" id="WP_116853133.1">
    <property type="nucleotide sequence ID" value="NZ_QTJV01000002.1"/>
</dbReference>
<dbReference type="GO" id="GO:0047372">
    <property type="term" value="F:monoacylglycerol lipase activity"/>
    <property type="evidence" value="ECO:0007669"/>
    <property type="project" value="TreeGrafter"/>
</dbReference>
<dbReference type="PANTHER" id="PTHR43798:SF33">
    <property type="entry name" value="HYDROLASE, PUTATIVE (AFU_ORTHOLOGUE AFUA_2G14860)-RELATED"/>
    <property type="match status" value="1"/>
</dbReference>
<dbReference type="InterPro" id="IPR029058">
    <property type="entry name" value="AB_hydrolase_fold"/>
</dbReference>
<feature type="chain" id="PRO_5017551338" evidence="1">
    <location>
        <begin position="22"/>
        <end position="333"/>
    </location>
</feature>
<dbReference type="OrthoDB" id="9773293at2"/>
<feature type="signal peptide" evidence="1">
    <location>
        <begin position="1"/>
        <end position="21"/>
    </location>
</feature>
<dbReference type="InterPro" id="IPR000639">
    <property type="entry name" value="Epox_hydrolase-like"/>
</dbReference>
<name>A0A3E1P684_9BACT</name>
<feature type="domain" description="AB hydrolase-1" evidence="2">
    <location>
        <begin position="68"/>
        <end position="316"/>
    </location>
</feature>
<dbReference type="PRINTS" id="PR00412">
    <property type="entry name" value="EPOXHYDRLASE"/>
</dbReference>
<dbReference type="InterPro" id="IPR000073">
    <property type="entry name" value="AB_hydrolase_1"/>
</dbReference>
<dbReference type="Pfam" id="PF00561">
    <property type="entry name" value="Abhydrolase_1"/>
    <property type="match status" value="1"/>
</dbReference>
<dbReference type="Proteomes" id="UP000261174">
    <property type="component" value="Unassembled WGS sequence"/>
</dbReference>
<dbReference type="InterPro" id="IPR050266">
    <property type="entry name" value="AB_hydrolase_sf"/>
</dbReference>
<dbReference type="GO" id="GO:0046464">
    <property type="term" value="P:acylglycerol catabolic process"/>
    <property type="evidence" value="ECO:0007669"/>
    <property type="project" value="TreeGrafter"/>
</dbReference>
<keyword evidence="1" id="KW-0732">Signal</keyword>
<gene>
    <name evidence="3" type="ORF">DXN04_09735</name>
</gene>
<reference evidence="3 4" key="1">
    <citation type="submission" date="2018-08" db="EMBL/GenBank/DDBJ databases">
        <title>Chitinophaga sp. K20C18050901, a novel bacterium isolated from forest soil.</title>
        <authorList>
            <person name="Wang C."/>
        </authorList>
    </citation>
    <scope>NUCLEOTIDE SEQUENCE [LARGE SCALE GENOMIC DNA]</scope>
    <source>
        <strain evidence="3 4">K20C18050901</strain>
    </source>
</reference>
<dbReference type="Gene3D" id="3.40.50.1820">
    <property type="entry name" value="alpha/beta hydrolase"/>
    <property type="match status" value="1"/>
</dbReference>
<dbReference type="SUPFAM" id="SSF53474">
    <property type="entry name" value="alpha/beta-Hydrolases"/>
    <property type="match status" value="1"/>
</dbReference>
<dbReference type="EMBL" id="QTJV01000002">
    <property type="protein sequence ID" value="RFM35644.1"/>
    <property type="molecule type" value="Genomic_DNA"/>
</dbReference>
<keyword evidence="3" id="KW-0378">Hydrolase</keyword>